<dbReference type="CDD" id="cd20805">
    <property type="entry name" value="C1_DGK_rpt2"/>
    <property type="match status" value="1"/>
</dbReference>
<dbReference type="InterPro" id="IPR037607">
    <property type="entry name" value="DGK"/>
</dbReference>
<feature type="signal peptide" evidence="11">
    <location>
        <begin position="1"/>
        <end position="15"/>
    </location>
</feature>
<feature type="domain" description="Phorbol-ester/DAG-type" evidence="12">
    <location>
        <begin position="106"/>
        <end position="157"/>
    </location>
</feature>
<comment type="catalytic activity">
    <reaction evidence="9">
        <text>a 1,2-diacyl-sn-glycerol + ATP = a 1,2-diacyl-sn-glycero-3-phosphate + ADP + H(+)</text>
        <dbReference type="Rhea" id="RHEA:10272"/>
        <dbReference type="ChEBI" id="CHEBI:15378"/>
        <dbReference type="ChEBI" id="CHEBI:17815"/>
        <dbReference type="ChEBI" id="CHEBI:30616"/>
        <dbReference type="ChEBI" id="CHEBI:58608"/>
        <dbReference type="ChEBI" id="CHEBI:456216"/>
        <dbReference type="EC" id="2.7.1.107"/>
    </reaction>
</comment>
<proteinExistence type="inferred from homology"/>
<feature type="chain" id="PRO_5035788479" description="Diacylglycerol kinase" evidence="11">
    <location>
        <begin position="16"/>
        <end position="851"/>
    </location>
</feature>
<evidence type="ECO:0000256" key="4">
    <source>
        <dbReference type="ARBA" id="ARBA00022741"/>
    </source>
</evidence>
<comment type="caution">
    <text evidence="14">The sequence shown here is derived from an EMBL/GenBank/DDBJ whole genome shotgun (WGS) entry which is preliminary data.</text>
</comment>
<gene>
    <name evidence="14" type="ORF">POCTA_138.1.T0110443</name>
</gene>
<feature type="domain" description="DAGKc" evidence="13">
    <location>
        <begin position="172"/>
        <end position="302"/>
    </location>
</feature>
<dbReference type="GO" id="GO:0016020">
    <property type="term" value="C:membrane"/>
    <property type="evidence" value="ECO:0007669"/>
    <property type="project" value="UniProtKB-SubCell"/>
</dbReference>
<dbReference type="PROSITE" id="PS00479">
    <property type="entry name" value="ZF_DAG_PE_1"/>
    <property type="match status" value="1"/>
</dbReference>
<accession>A0A8S1SJ17</accession>
<dbReference type="GO" id="GO:0007200">
    <property type="term" value="P:phospholipase C-activating G protein-coupled receptor signaling pathway"/>
    <property type="evidence" value="ECO:0007669"/>
    <property type="project" value="InterPro"/>
</dbReference>
<evidence type="ECO:0000256" key="11">
    <source>
        <dbReference type="SAM" id="SignalP"/>
    </source>
</evidence>
<name>A0A8S1SJ17_PAROT</name>
<dbReference type="Proteomes" id="UP000683925">
    <property type="component" value="Unassembled WGS sequence"/>
</dbReference>
<dbReference type="AlphaFoldDB" id="A0A8S1SJ17"/>
<dbReference type="FunFam" id="2.60.200.40:FF:000019">
    <property type="entry name" value="Diacylglycerol kinase"/>
    <property type="match status" value="1"/>
</dbReference>
<keyword evidence="10" id="KW-0175">Coiled coil</keyword>
<keyword evidence="5" id="KW-0863">Zinc-finger</keyword>
<dbReference type="EMBL" id="CAJJDP010000010">
    <property type="protein sequence ID" value="CAD8140463.1"/>
    <property type="molecule type" value="Genomic_DNA"/>
</dbReference>
<keyword evidence="15" id="KW-1185">Reference proteome</keyword>
<feature type="coiled-coil region" evidence="10">
    <location>
        <begin position="696"/>
        <end position="727"/>
    </location>
</feature>
<comment type="subcellular location">
    <subcellularLocation>
        <location evidence="1">Membrane</location>
    </subcellularLocation>
</comment>
<dbReference type="PROSITE" id="PS50081">
    <property type="entry name" value="ZF_DAG_PE_2"/>
    <property type="match status" value="2"/>
</dbReference>
<dbReference type="Pfam" id="PF00130">
    <property type="entry name" value="C1_1"/>
    <property type="match status" value="1"/>
</dbReference>
<dbReference type="Pfam" id="PF00609">
    <property type="entry name" value="DAGK_acc"/>
    <property type="match status" value="1"/>
</dbReference>
<evidence type="ECO:0000256" key="8">
    <source>
        <dbReference type="ARBA" id="ARBA00023136"/>
    </source>
</evidence>
<dbReference type="GO" id="GO:0005524">
    <property type="term" value="F:ATP binding"/>
    <property type="evidence" value="ECO:0007669"/>
    <property type="project" value="UniProtKB-KW"/>
</dbReference>
<evidence type="ECO:0000256" key="7">
    <source>
        <dbReference type="ARBA" id="ARBA00022840"/>
    </source>
</evidence>
<evidence type="ECO:0000313" key="15">
    <source>
        <dbReference type="Proteomes" id="UP000683925"/>
    </source>
</evidence>
<organism evidence="14 15">
    <name type="scientific">Paramecium octaurelia</name>
    <dbReference type="NCBI Taxonomy" id="43137"/>
    <lineage>
        <taxon>Eukaryota</taxon>
        <taxon>Sar</taxon>
        <taxon>Alveolata</taxon>
        <taxon>Ciliophora</taxon>
        <taxon>Intramacronucleata</taxon>
        <taxon>Oligohymenophorea</taxon>
        <taxon>Peniculida</taxon>
        <taxon>Parameciidae</taxon>
        <taxon>Paramecium</taxon>
    </lineage>
</organism>
<reference evidence="14" key="1">
    <citation type="submission" date="2021-01" db="EMBL/GenBank/DDBJ databases">
        <authorList>
            <consortium name="Genoscope - CEA"/>
            <person name="William W."/>
        </authorList>
    </citation>
    <scope>NUCLEOTIDE SEQUENCE</scope>
</reference>
<dbReference type="OrthoDB" id="242257at2759"/>
<dbReference type="PANTHER" id="PTHR11255">
    <property type="entry name" value="DIACYLGLYCEROL KINASE"/>
    <property type="match status" value="1"/>
</dbReference>
<keyword evidence="5" id="KW-0479">Metal-binding</keyword>
<dbReference type="PANTHER" id="PTHR11255:SF54">
    <property type="entry name" value="DIACYLGLYCEROL KINASE THETA"/>
    <property type="match status" value="1"/>
</dbReference>
<dbReference type="FunFam" id="3.30.60.20:FF:000128">
    <property type="entry name" value="Diacylglycerol kinase"/>
    <property type="match status" value="1"/>
</dbReference>
<dbReference type="GO" id="GO:0008270">
    <property type="term" value="F:zinc ion binding"/>
    <property type="evidence" value="ECO:0007669"/>
    <property type="project" value="UniProtKB-KW"/>
</dbReference>
<dbReference type="InterPro" id="IPR000756">
    <property type="entry name" value="Diacylglycerol_kin_accessory"/>
</dbReference>
<dbReference type="SMART" id="SM00046">
    <property type="entry name" value="DAGKc"/>
    <property type="match status" value="1"/>
</dbReference>
<evidence type="ECO:0000256" key="2">
    <source>
        <dbReference type="ARBA" id="ARBA00022679"/>
    </source>
</evidence>
<keyword evidence="11" id="KW-0732">Signal</keyword>
<keyword evidence="7 9" id="KW-0067">ATP-binding</keyword>
<protein>
    <recommendedName>
        <fullName evidence="9">Diacylglycerol kinase</fullName>
        <shortName evidence="9">DAG kinase</shortName>
        <ecNumber evidence="9">2.7.1.107</ecNumber>
    </recommendedName>
</protein>
<comment type="similarity">
    <text evidence="9">Belongs to the eukaryotic diacylglycerol kinase family.</text>
</comment>
<evidence type="ECO:0000256" key="3">
    <source>
        <dbReference type="ARBA" id="ARBA00022737"/>
    </source>
</evidence>
<dbReference type="InterPro" id="IPR002219">
    <property type="entry name" value="PKC_DAG/PE"/>
</dbReference>
<feature type="domain" description="Phorbol-ester/DAG-type" evidence="12">
    <location>
        <begin position="45"/>
        <end position="95"/>
    </location>
</feature>
<keyword evidence="3" id="KW-0677">Repeat</keyword>
<keyword evidence="4 9" id="KW-0547">Nucleotide-binding</keyword>
<dbReference type="SMART" id="SM00109">
    <property type="entry name" value="C1"/>
    <property type="match status" value="2"/>
</dbReference>
<keyword evidence="2 9" id="KW-0808">Transferase</keyword>
<keyword evidence="6 9" id="KW-0418">Kinase</keyword>
<sequence length="851" mass="98858">MIYLILGVIFALAIGCFMSAKPLKQKIESKIRKEKTEGKENESLEHSYAESKSSGLLFCNVCKKLLFSLWGAQYHECLICGIYVHKKCRRNQIQCKFIKSTQNELGHQWLSGNLPMNSICCHCGLTCGYFFDLEGKSCLWCQKVVHEECKDKVNQQCDFGEFKDAIILPNGNFTKPIIVVINQKSGGQVGVDFYKSFLRFLNPIQVLNIQEMHKLKNFTHIKTAKLITAGGDGTVASVINYIKEFDWNPPIAILPLGTGNDLSRALGWGGTYEQLDASHVLSKIMNNENVTLLDRWNVKIGNKNFKLFNYFGIGLDAKFCYDFHNLRQTSPQLFKSRLGNKLIYTQMGLNDLIKNEKSGLGKKIKVICDDQVIDIPDQVENVIILNINSWSGGVTGLWEQDGDFKQQKMNDGLLEIIGVTSILHLGRIQVGLDKPYQLGQGRKIQIIYPSNSYVQIDGEPLSIGPSIIDISLVDKVQVLTNYELTWENRFLKTMDWAEEQNHITKQAKDEIVNHLLPLKKIKVPPEYENDSQFYQETIMKQYEKRRQRLLSEYNDLLNKKSEETQIHQKSQSPEDKQEDLTTSRINDKLLKMKKFQQNQREQQLIQYSYKEQLIETRRKQISSERELRAFQKEVQDTSRLEQVQRNRDMIQKLITDKQVKRRMSYDAKLQKWELLKQAQYLIPRSTRVDETLARYQKCLEDKKQQDMQRLKRLEESLEKACSKKTQNIVEIKRRGLLEQLKIEEALFNRARSQNARNTNILEKAPQKTVLIRPSMSEIPQQKPFPQPKFLFSKQQMKLHSQTISHFSQEIISLVDSVNIHDIEEKLLQVFASQDKTQRELFAKTNYLFLYH</sequence>
<evidence type="ECO:0000256" key="6">
    <source>
        <dbReference type="ARBA" id="ARBA00022777"/>
    </source>
</evidence>
<dbReference type="GO" id="GO:0004143">
    <property type="term" value="F:ATP-dependent diacylglycerol kinase activity"/>
    <property type="evidence" value="ECO:0007669"/>
    <property type="project" value="UniProtKB-EC"/>
</dbReference>
<evidence type="ECO:0000256" key="5">
    <source>
        <dbReference type="ARBA" id="ARBA00022771"/>
    </source>
</evidence>
<dbReference type="EC" id="2.7.1.107" evidence="9"/>
<evidence type="ECO:0000256" key="9">
    <source>
        <dbReference type="RuleBase" id="RU361128"/>
    </source>
</evidence>
<dbReference type="PROSITE" id="PS50146">
    <property type="entry name" value="DAGK"/>
    <property type="match status" value="1"/>
</dbReference>
<evidence type="ECO:0000256" key="10">
    <source>
        <dbReference type="SAM" id="Coils"/>
    </source>
</evidence>
<evidence type="ECO:0000259" key="13">
    <source>
        <dbReference type="PROSITE" id="PS50146"/>
    </source>
</evidence>
<keyword evidence="5" id="KW-0862">Zinc</keyword>
<dbReference type="CDD" id="cd00029">
    <property type="entry name" value="C1"/>
    <property type="match status" value="1"/>
</dbReference>
<keyword evidence="8" id="KW-0472">Membrane</keyword>
<dbReference type="Pfam" id="PF00781">
    <property type="entry name" value="DAGK_cat"/>
    <property type="match status" value="1"/>
</dbReference>
<dbReference type="SMART" id="SM00045">
    <property type="entry name" value="DAGKa"/>
    <property type="match status" value="1"/>
</dbReference>
<dbReference type="InterPro" id="IPR001206">
    <property type="entry name" value="Diacylglycerol_kinase_cat_dom"/>
</dbReference>
<evidence type="ECO:0000313" key="14">
    <source>
        <dbReference type="EMBL" id="CAD8140463.1"/>
    </source>
</evidence>
<evidence type="ECO:0000259" key="12">
    <source>
        <dbReference type="PROSITE" id="PS50081"/>
    </source>
</evidence>
<evidence type="ECO:0000256" key="1">
    <source>
        <dbReference type="ARBA" id="ARBA00004370"/>
    </source>
</evidence>